<dbReference type="EMBL" id="LQRT01000013">
    <property type="protein sequence ID" value="KZS40321.1"/>
    <property type="molecule type" value="Genomic_DNA"/>
</dbReference>
<sequence>MKIKFILIIVVFPYLFSSCNLKEGGVRTRNNMEKYALEYINKNQLLEEGEKISAYYDYTISLVGTESVLLTNSRLIYHNKNTQTTSIDINDIIDIQNRTEPFIGDIIEVTSKNGDIMMIEIAPLNQGKTFLKVLKSKVNKKI</sequence>
<dbReference type="Proteomes" id="UP000076715">
    <property type="component" value="Unassembled WGS sequence"/>
</dbReference>
<comment type="caution">
    <text evidence="1">The sequence shown here is derived from an EMBL/GenBank/DDBJ whole genome shotgun (WGS) entry which is preliminary data.</text>
</comment>
<reference evidence="1 2" key="1">
    <citation type="submission" date="2016-01" db="EMBL/GenBank/DDBJ databases">
        <title>The draft genome sequence of Aquimarina sp. RZW4-3-2.</title>
        <authorList>
            <person name="Wang Y."/>
        </authorList>
    </citation>
    <scope>NUCLEOTIDE SEQUENCE [LARGE SCALE GENOMIC DNA]</scope>
    <source>
        <strain evidence="1 2">RZW4-3-2</strain>
    </source>
</reference>
<accession>A0A163A7H2</accession>
<proteinExistence type="predicted"/>
<dbReference type="RefSeq" id="WP_066313794.1">
    <property type="nucleotide sequence ID" value="NZ_LQRT01000013.1"/>
</dbReference>
<gene>
    <name evidence="1" type="ORF">AWE51_05020</name>
</gene>
<dbReference type="AlphaFoldDB" id="A0A163A7H2"/>
<evidence type="ECO:0000313" key="2">
    <source>
        <dbReference type="Proteomes" id="UP000076715"/>
    </source>
</evidence>
<name>A0A163A7H2_9FLAO</name>
<evidence type="ECO:0000313" key="1">
    <source>
        <dbReference type="EMBL" id="KZS40321.1"/>
    </source>
</evidence>
<organism evidence="1 2">
    <name type="scientific">Aquimarina aggregata</name>
    <dbReference type="NCBI Taxonomy" id="1642818"/>
    <lineage>
        <taxon>Bacteria</taxon>
        <taxon>Pseudomonadati</taxon>
        <taxon>Bacteroidota</taxon>
        <taxon>Flavobacteriia</taxon>
        <taxon>Flavobacteriales</taxon>
        <taxon>Flavobacteriaceae</taxon>
        <taxon>Aquimarina</taxon>
    </lineage>
</organism>
<dbReference type="PROSITE" id="PS51257">
    <property type="entry name" value="PROKAR_LIPOPROTEIN"/>
    <property type="match status" value="1"/>
</dbReference>
<protein>
    <submittedName>
        <fullName evidence="1">Uncharacterized protein</fullName>
    </submittedName>
</protein>
<keyword evidence="2" id="KW-1185">Reference proteome</keyword>